<feature type="domain" description="Protein kinase" evidence="5">
    <location>
        <begin position="313"/>
        <end position="640"/>
    </location>
</feature>
<evidence type="ECO:0000259" key="5">
    <source>
        <dbReference type="PROSITE" id="PS50011"/>
    </source>
</evidence>
<comment type="caution">
    <text evidence="6">The sequence shown here is derived from an EMBL/GenBank/DDBJ whole genome shotgun (WGS) entry which is preliminary data.</text>
</comment>
<dbReference type="GO" id="GO:0035556">
    <property type="term" value="P:intracellular signal transduction"/>
    <property type="evidence" value="ECO:0007669"/>
    <property type="project" value="TreeGrafter"/>
</dbReference>
<keyword evidence="2 3" id="KW-0067">ATP-binding</keyword>
<evidence type="ECO:0000256" key="3">
    <source>
        <dbReference type="PROSITE-ProRule" id="PRU10141"/>
    </source>
</evidence>
<dbReference type="SMART" id="SM00220">
    <property type="entry name" value="S_TKc"/>
    <property type="match status" value="1"/>
</dbReference>
<dbReference type="EMBL" id="JARJCW010000004">
    <property type="protein sequence ID" value="KAJ7225469.1"/>
    <property type="molecule type" value="Genomic_DNA"/>
</dbReference>
<dbReference type="PANTHER" id="PTHR24346">
    <property type="entry name" value="MAP/MICROTUBULE AFFINITY-REGULATING KINASE"/>
    <property type="match status" value="1"/>
</dbReference>
<dbReference type="GO" id="GO:0005524">
    <property type="term" value="F:ATP binding"/>
    <property type="evidence" value="ECO:0007669"/>
    <property type="project" value="UniProtKB-UniRule"/>
</dbReference>
<dbReference type="AlphaFoldDB" id="A0AAD7E3H8"/>
<dbReference type="PROSITE" id="PS50011">
    <property type="entry name" value="PROTEIN_KINASE_DOM"/>
    <property type="match status" value="1"/>
</dbReference>
<dbReference type="GO" id="GO:0004674">
    <property type="term" value="F:protein serine/threonine kinase activity"/>
    <property type="evidence" value="ECO:0007669"/>
    <property type="project" value="TreeGrafter"/>
</dbReference>
<dbReference type="GO" id="GO:0045719">
    <property type="term" value="P:negative regulation of glycogen biosynthetic process"/>
    <property type="evidence" value="ECO:0007669"/>
    <property type="project" value="TreeGrafter"/>
</dbReference>
<dbReference type="Proteomes" id="UP001219525">
    <property type="component" value="Unassembled WGS sequence"/>
</dbReference>
<evidence type="ECO:0000313" key="6">
    <source>
        <dbReference type="EMBL" id="KAJ7225469.1"/>
    </source>
</evidence>
<keyword evidence="1 3" id="KW-0547">Nucleotide-binding</keyword>
<accession>A0AAD7E3H8</accession>
<gene>
    <name evidence="6" type="ORF">GGX14DRAFT_420651</name>
</gene>
<protein>
    <submittedName>
        <fullName evidence="6">Kinase-like protein</fullName>
    </submittedName>
</protein>
<dbReference type="Gene3D" id="1.10.510.10">
    <property type="entry name" value="Transferase(Phosphotransferase) domain 1"/>
    <property type="match status" value="1"/>
</dbReference>
<sequence>MCADKTSPATFVHLRGNVHIRGRRQWRCPRASGAYRSLSAPPHPTASTFATSVSGAARGTFVSRLQYMISAPAVDLAFDDDEWTPSEPRLHRAASVGNYSYGVTTIGRGFTWEDSDDAQPRTAHNVKLDASSLAFGLEPEHHKLFFGDGPFEWDDPDENTLDVPEQSAMHKGAARISASPLAFDHILDVSQSKRPPPSPSVTGSITGEPYSYSPPNSRPPSPLTPTILCRSPPIPRSPTMPQRPRRRSSQRVSLIAGRVSIATIEPPSPVVPQGLLRASSSSSLLSLASSTRAPSPAPPDKQTFLGGRDISEFVIEAEIGRGAYGLVKRGREILSDGSLGPPLIIKQIIKSRILADCWKKHPKYGTIPIEIYVMSSISQTAYVLPPPRPWDPARFLPADTVERSEWIEGKVVKGHPNICPLLDFFEDNHYYYLVLPSSLPEQLPNEPAPPSDLFDLVEDFPQGLPPRSIREYLGQMADALSFLHSRGIVHRDIKDENIVLGPNGKCILIDFGSSGLVKKGGWDTFSGTLDYAGPEILRGERYEGKEQDVWAFGVVAYVLLVGECPFVTPAEAQEGLESPFANASIALDERCGEAKERGDGGEEEDGGGALEDAVALVRACLKVSIAARPTFEKILQSRFLAGAGGWA</sequence>
<dbReference type="Gene3D" id="3.30.200.20">
    <property type="entry name" value="Phosphorylase Kinase, domain 1"/>
    <property type="match status" value="1"/>
</dbReference>
<proteinExistence type="predicted"/>
<name>A0AAD7E3H8_9AGAR</name>
<evidence type="ECO:0000256" key="2">
    <source>
        <dbReference type="ARBA" id="ARBA00022840"/>
    </source>
</evidence>
<dbReference type="InterPro" id="IPR017441">
    <property type="entry name" value="Protein_kinase_ATP_BS"/>
</dbReference>
<reference evidence="6" key="1">
    <citation type="submission" date="2023-03" db="EMBL/GenBank/DDBJ databases">
        <title>Massive genome expansion in bonnet fungi (Mycena s.s.) driven by repeated elements and novel gene families across ecological guilds.</title>
        <authorList>
            <consortium name="Lawrence Berkeley National Laboratory"/>
            <person name="Harder C.B."/>
            <person name="Miyauchi S."/>
            <person name="Viragh M."/>
            <person name="Kuo A."/>
            <person name="Thoen E."/>
            <person name="Andreopoulos B."/>
            <person name="Lu D."/>
            <person name="Skrede I."/>
            <person name="Drula E."/>
            <person name="Henrissat B."/>
            <person name="Morin E."/>
            <person name="Kohler A."/>
            <person name="Barry K."/>
            <person name="LaButti K."/>
            <person name="Morin E."/>
            <person name="Salamov A."/>
            <person name="Lipzen A."/>
            <person name="Mereny Z."/>
            <person name="Hegedus B."/>
            <person name="Baldrian P."/>
            <person name="Stursova M."/>
            <person name="Weitz H."/>
            <person name="Taylor A."/>
            <person name="Grigoriev I.V."/>
            <person name="Nagy L.G."/>
            <person name="Martin F."/>
            <person name="Kauserud H."/>
        </authorList>
    </citation>
    <scope>NUCLEOTIDE SEQUENCE</scope>
    <source>
        <strain evidence="6">9144</strain>
    </source>
</reference>
<dbReference type="PROSITE" id="PS00107">
    <property type="entry name" value="PROTEIN_KINASE_ATP"/>
    <property type="match status" value="1"/>
</dbReference>
<evidence type="ECO:0000256" key="4">
    <source>
        <dbReference type="SAM" id="MobiDB-lite"/>
    </source>
</evidence>
<dbReference type="PANTHER" id="PTHR24346:SF51">
    <property type="entry name" value="PAS DOMAIN-CONTAINING SERINE_THREONINE-PROTEIN KINASE"/>
    <property type="match status" value="1"/>
</dbReference>
<feature type="binding site" evidence="3">
    <location>
        <position position="346"/>
    </location>
    <ligand>
        <name>ATP</name>
        <dbReference type="ChEBI" id="CHEBI:30616"/>
    </ligand>
</feature>
<keyword evidence="6" id="KW-0808">Transferase</keyword>
<evidence type="ECO:0000313" key="7">
    <source>
        <dbReference type="Proteomes" id="UP001219525"/>
    </source>
</evidence>
<dbReference type="InterPro" id="IPR000719">
    <property type="entry name" value="Prot_kinase_dom"/>
</dbReference>
<dbReference type="GO" id="GO:0005829">
    <property type="term" value="C:cytosol"/>
    <property type="evidence" value="ECO:0007669"/>
    <property type="project" value="TreeGrafter"/>
</dbReference>
<keyword evidence="7" id="KW-1185">Reference proteome</keyword>
<dbReference type="GO" id="GO:0005634">
    <property type="term" value="C:nucleus"/>
    <property type="evidence" value="ECO:0007669"/>
    <property type="project" value="TreeGrafter"/>
</dbReference>
<dbReference type="InterPro" id="IPR008271">
    <property type="entry name" value="Ser/Thr_kinase_AS"/>
</dbReference>
<keyword evidence="6" id="KW-0418">Kinase</keyword>
<dbReference type="InterPro" id="IPR011009">
    <property type="entry name" value="Kinase-like_dom_sf"/>
</dbReference>
<dbReference type="PROSITE" id="PS00108">
    <property type="entry name" value="PROTEIN_KINASE_ST"/>
    <property type="match status" value="1"/>
</dbReference>
<feature type="region of interest" description="Disordered" evidence="4">
    <location>
        <begin position="189"/>
        <end position="252"/>
    </location>
</feature>
<dbReference type="SUPFAM" id="SSF56112">
    <property type="entry name" value="Protein kinase-like (PK-like)"/>
    <property type="match status" value="1"/>
</dbReference>
<organism evidence="6 7">
    <name type="scientific">Mycena pura</name>
    <dbReference type="NCBI Taxonomy" id="153505"/>
    <lineage>
        <taxon>Eukaryota</taxon>
        <taxon>Fungi</taxon>
        <taxon>Dikarya</taxon>
        <taxon>Basidiomycota</taxon>
        <taxon>Agaricomycotina</taxon>
        <taxon>Agaricomycetes</taxon>
        <taxon>Agaricomycetidae</taxon>
        <taxon>Agaricales</taxon>
        <taxon>Marasmiineae</taxon>
        <taxon>Mycenaceae</taxon>
        <taxon>Mycena</taxon>
    </lineage>
</organism>
<evidence type="ECO:0000256" key="1">
    <source>
        <dbReference type="ARBA" id="ARBA00022741"/>
    </source>
</evidence>
<dbReference type="Pfam" id="PF00069">
    <property type="entry name" value="Pkinase"/>
    <property type="match status" value="1"/>
</dbReference>